<feature type="transmembrane region" description="Helical" evidence="15">
    <location>
        <begin position="308"/>
        <end position="327"/>
    </location>
</feature>
<keyword evidence="11" id="KW-0406">Ion transport</keyword>
<comment type="similarity">
    <text evidence="2 15">Belongs to the cation transport ATPase (P-type) (TC 3.A.3) family. Type IB subfamily.</text>
</comment>
<dbReference type="InterPro" id="IPR008250">
    <property type="entry name" value="ATPase_P-typ_transduc_dom_A_sf"/>
</dbReference>
<keyword evidence="8 15" id="KW-0067">ATP-binding</keyword>
<dbReference type="SUPFAM" id="SSF55008">
    <property type="entry name" value="HMA, heavy metal-associated domain"/>
    <property type="match status" value="1"/>
</dbReference>
<keyword evidence="20" id="KW-1185">Reference proteome</keyword>
<feature type="transmembrane region" description="Helical" evidence="15">
    <location>
        <begin position="81"/>
        <end position="101"/>
    </location>
</feature>
<dbReference type="InterPro" id="IPR023299">
    <property type="entry name" value="ATPase_P-typ_cyto_dom_N"/>
</dbReference>
<dbReference type="Pfam" id="PF00122">
    <property type="entry name" value="E1-E2_ATPase"/>
    <property type="match status" value="1"/>
</dbReference>
<dbReference type="InterPro" id="IPR027256">
    <property type="entry name" value="P-typ_ATPase_IB"/>
</dbReference>
<dbReference type="InterPro" id="IPR006121">
    <property type="entry name" value="HMA_dom"/>
</dbReference>
<protein>
    <recommendedName>
        <fullName evidence="13">Cd(2+)-exporting ATPase</fullName>
        <ecNumber evidence="13">7.2.2.21</ecNumber>
    </recommendedName>
</protein>
<evidence type="ECO:0000256" key="5">
    <source>
        <dbReference type="ARBA" id="ARBA00022553"/>
    </source>
</evidence>
<evidence type="ECO:0000256" key="14">
    <source>
        <dbReference type="ARBA" id="ARBA00049338"/>
    </source>
</evidence>
<dbReference type="InterPro" id="IPR023298">
    <property type="entry name" value="ATPase_P-typ_TM_dom_sf"/>
</dbReference>
<dbReference type="PROSITE" id="PS50846">
    <property type="entry name" value="HMA_2"/>
    <property type="match status" value="1"/>
</dbReference>
<dbReference type="PRINTS" id="PR00941">
    <property type="entry name" value="CDATPASE"/>
</dbReference>
<dbReference type="Gene3D" id="3.40.50.1000">
    <property type="entry name" value="HAD superfamily/HAD-like"/>
    <property type="match status" value="1"/>
</dbReference>
<gene>
    <name evidence="18" type="ORF">A1A1_11256</name>
    <name evidence="17" type="ORF">BBH88_00420</name>
</gene>
<evidence type="ECO:0000256" key="10">
    <source>
        <dbReference type="ARBA" id="ARBA00022989"/>
    </source>
</evidence>
<evidence type="ECO:0000256" key="7">
    <source>
        <dbReference type="ARBA" id="ARBA00022741"/>
    </source>
</evidence>
<dbReference type="Proteomes" id="UP000004725">
    <property type="component" value="Unassembled WGS sequence"/>
</dbReference>
<feature type="transmembrane region" description="Helical" evidence="15">
    <location>
        <begin position="637"/>
        <end position="657"/>
    </location>
</feature>
<reference evidence="20" key="2">
    <citation type="submission" date="2016-07" db="EMBL/GenBank/DDBJ databases">
        <authorList>
            <person name="See-Too W.S."/>
        </authorList>
    </citation>
    <scope>NUCLEOTIDE SEQUENCE [LARGE SCALE GENOMIC DNA]</scope>
    <source>
        <strain evidence="20">DSM 14505</strain>
    </source>
</reference>
<evidence type="ECO:0000313" key="18">
    <source>
        <dbReference type="EMBL" id="EIM06442.1"/>
    </source>
</evidence>
<dbReference type="FunFam" id="2.70.150.10:FF:000002">
    <property type="entry name" value="Copper-transporting ATPase 1, putative"/>
    <property type="match status" value="1"/>
</dbReference>
<dbReference type="OrthoDB" id="9766480at2"/>
<dbReference type="Gene3D" id="3.30.70.100">
    <property type="match status" value="1"/>
</dbReference>
<keyword evidence="7 15" id="KW-0547">Nucleotide-binding</keyword>
<dbReference type="Pfam" id="PF00403">
    <property type="entry name" value="HMA"/>
    <property type="match status" value="1"/>
</dbReference>
<dbReference type="Gene3D" id="3.40.1110.10">
    <property type="entry name" value="Calcium-transporting ATPase, cytoplasmic domain N"/>
    <property type="match status" value="1"/>
</dbReference>
<evidence type="ECO:0000313" key="19">
    <source>
        <dbReference type="Proteomes" id="UP000004725"/>
    </source>
</evidence>
<keyword evidence="9" id="KW-1278">Translocase</keyword>
<keyword evidence="10 15" id="KW-1133">Transmembrane helix</keyword>
<accession>A0A1C7DBN6</accession>
<dbReference type="AlphaFoldDB" id="A0A1C7DBN6"/>
<dbReference type="EC" id="7.2.2.21" evidence="13"/>
<feature type="transmembrane region" description="Helical" evidence="15">
    <location>
        <begin position="339"/>
        <end position="363"/>
    </location>
</feature>
<keyword evidence="5" id="KW-0597">Phosphoprotein</keyword>
<dbReference type="GO" id="GO:0046872">
    <property type="term" value="F:metal ion binding"/>
    <property type="evidence" value="ECO:0007669"/>
    <property type="project" value="UniProtKB-KW"/>
</dbReference>
<dbReference type="Pfam" id="PF00702">
    <property type="entry name" value="Hydrolase"/>
    <property type="match status" value="1"/>
</dbReference>
<dbReference type="RefSeq" id="WP_006830232.1">
    <property type="nucleotide sequence ID" value="NZ_AJYB01000031.1"/>
</dbReference>
<keyword evidence="3" id="KW-0813">Transport</keyword>
<dbReference type="InterPro" id="IPR059000">
    <property type="entry name" value="ATPase_P-type_domA"/>
</dbReference>
<dbReference type="NCBIfam" id="TIGR01511">
    <property type="entry name" value="ATPase-IB1_Cu"/>
    <property type="match status" value="1"/>
</dbReference>
<reference evidence="18 19" key="1">
    <citation type="journal article" date="2012" name="J. Bacteriol.">
        <title>Genome Sequence of the Antarctic Psychrophile Bacterium Planococcus antarcticus DSM 14505.</title>
        <authorList>
            <person name="Margolles A."/>
            <person name="Gueimonde M."/>
            <person name="Sanchez B."/>
        </authorList>
    </citation>
    <scope>NUCLEOTIDE SEQUENCE [LARGE SCALE GENOMIC DNA]</scope>
    <source>
        <strain evidence="18 19">DSM 14505</strain>
    </source>
</reference>
<dbReference type="KEGG" id="pana:BBH88_00420"/>
<feature type="domain" description="HMA" evidence="16">
    <location>
        <begin position="1"/>
        <end position="64"/>
    </location>
</feature>
<dbReference type="PANTHER" id="PTHR48085">
    <property type="entry name" value="CADMIUM/ZINC-TRANSPORTING ATPASE HMA2-RELATED"/>
    <property type="match status" value="1"/>
</dbReference>
<dbReference type="SUPFAM" id="SSF56784">
    <property type="entry name" value="HAD-like"/>
    <property type="match status" value="1"/>
</dbReference>
<dbReference type="PROSITE" id="PS00154">
    <property type="entry name" value="ATPASE_E1_E2"/>
    <property type="match status" value="1"/>
</dbReference>
<dbReference type="Proteomes" id="UP000092661">
    <property type="component" value="Chromosome"/>
</dbReference>
<dbReference type="Gene3D" id="2.70.150.10">
    <property type="entry name" value="Calcium-transporting ATPase, cytoplasmic transduction domain A"/>
    <property type="match status" value="1"/>
</dbReference>
<organism evidence="18 19">
    <name type="scientific">Planococcus antarcticus DSM 14505</name>
    <dbReference type="NCBI Taxonomy" id="1185653"/>
    <lineage>
        <taxon>Bacteria</taxon>
        <taxon>Bacillati</taxon>
        <taxon>Bacillota</taxon>
        <taxon>Bacilli</taxon>
        <taxon>Bacillales</taxon>
        <taxon>Caryophanaceae</taxon>
        <taxon>Planococcus</taxon>
    </lineage>
</organism>
<evidence type="ECO:0000313" key="17">
    <source>
        <dbReference type="EMBL" id="ANU08906.1"/>
    </source>
</evidence>
<keyword evidence="15" id="KW-0479">Metal-binding</keyword>
<dbReference type="InterPro" id="IPR018303">
    <property type="entry name" value="ATPase_P-typ_P_site"/>
</dbReference>
<evidence type="ECO:0000256" key="3">
    <source>
        <dbReference type="ARBA" id="ARBA00022448"/>
    </source>
</evidence>
<dbReference type="GO" id="GO:0008551">
    <property type="term" value="F:P-type cadmium transporter activity"/>
    <property type="evidence" value="ECO:0007669"/>
    <property type="project" value="UniProtKB-EC"/>
</dbReference>
<keyword evidence="6 15" id="KW-0812">Transmembrane</keyword>
<sequence length="689" mass="74464">MIKTYRLENLSCTSCAAKFEKNILNLPEIKNVKLNFGASKLMIDGNVTIEALEKAGAFDHIRVYPEKQKIKHVPFYRRRQTIETAFSLLLLIAGIIASFRLDETHPWSIVLFASSMAIGGYHMFWSGLKNLTAFQFDMKTLMTIAIIGAVIIGEWREGAVVVFLFAISEALESFSMNKARQSIRSLMDLAPARALVQRAGELVELDTEDIRIGDILIVKPGRKIAMDGTVLRGQSAVNQAAITGESIPAVKMVGDEVFAGTMNEEGALEVTVTKRVEDTTIAKIIHLVEEAQAEKAPTQKFIDQFAKYYTPAVIIVAFLVALVPGFLTGNWELWVYQGLAVLVVGCPCALVVSTPVAIVTAIGNAARQGVLIKGGIHLEETGRINAVAFDKTGTLTKGYPEVTDILAQGAIERRELLKLAASVETMSQHPLARAITKQAASTYPSENFNSVTGKGAYATVNEEVLYVGSLNWAEEKGLRIPEKARKLQESGKSVTAVFSKTVLLGIIAIADAIRTESPSIIQKLKTMGINQIIMLTGDHPATATAIAAEIGVTDVRAGLMPADKLAAIKELQKQYGRVAMVGDGINDAPALAASSIGIAMGGAGTDAALETADIALMADDLEKLPYTIRLSRKTLRIIKENIVFALGLKIIALLLIIPGWLTLWIAIFADMGATLLVILNALRLVKVQK</sequence>
<dbReference type="InterPro" id="IPR036412">
    <property type="entry name" value="HAD-like_sf"/>
</dbReference>
<dbReference type="GO" id="GO:0016887">
    <property type="term" value="F:ATP hydrolysis activity"/>
    <property type="evidence" value="ECO:0007669"/>
    <property type="project" value="InterPro"/>
</dbReference>
<dbReference type="SUPFAM" id="SSF81665">
    <property type="entry name" value="Calcium ATPase, transmembrane domain M"/>
    <property type="match status" value="1"/>
</dbReference>
<evidence type="ECO:0000256" key="1">
    <source>
        <dbReference type="ARBA" id="ARBA00004651"/>
    </source>
</evidence>
<name>A0A1C7DBN6_9BACL</name>
<keyword evidence="4" id="KW-0104">Cadmium</keyword>
<evidence type="ECO:0000256" key="9">
    <source>
        <dbReference type="ARBA" id="ARBA00022967"/>
    </source>
</evidence>
<evidence type="ECO:0000256" key="12">
    <source>
        <dbReference type="ARBA" id="ARBA00023136"/>
    </source>
</evidence>
<reference evidence="17" key="3">
    <citation type="submission" date="2016-10" db="EMBL/GenBank/DDBJ databases">
        <authorList>
            <person name="See-Too W.S."/>
        </authorList>
    </citation>
    <scope>NUCLEOTIDE SEQUENCE</scope>
    <source>
        <strain evidence="17">DSM 14505</strain>
    </source>
</reference>
<evidence type="ECO:0000313" key="20">
    <source>
        <dbReference type="Proteomes" id="UP000092661"/>
    </source>
</evidence>
<dbReference type="EMBL" id="CP016534">
    <property type="protein sequence ID" value="ANU08906.1"/>
    <property type="molecule type" value="Genomic_DNA"/>
</dbReference>
<evidence type="ECO:0000256" key="6">
    <source>
        <dbReference type="ARBA" id="ARBA00022692"/>
    </source>
</evidence>
<evidence type="ECO:0000256" key="8">
    <source>
        <dbReference type="ARBA" id="ARBA00022840"/>
    </source>
</evidence>
<dbReference type="InterPro" id="IPR036163">
    <property type="entry name" value="HMA_dom_sf"/>
</dbReference>
<keyword evidence="12 15" id="KW-0472">Membrane</keyword>
<dbReference type="NCBIfam" id="TIGR01525">
    <property type="entry name" value="ATPase-IB_hvy"/>
    <property type="match status" value="1"/>
</dbReference>
<comment type="subcellular location">
    <subcellularLocation>
        <location evidence="1">Cell membrane</location>
        <topology evidence="1">Multi-pass membrane protein</topology>
    </subcellularLocation>
</comment>
<feature type="transmembrane region" description="Helical" evidence="15">
    <location>
        <begin position="663"/>
        <end position="685"/>
    </location>
</feature>
<dbReference type="GO" id="GO:0005886">
    <property type="term" value="C:plasma membrane"/>
    <property type="evidence" value="ECO:0007669"/>
    <property type="project" value="UniProtKB-SubCell"/>
</dbReference>
<dbReference type="InterPro" id="IPR023214">
    <property type="entry name" value="HAD_sf"/>
</dbReference>
<evidence type="ECO:0000256" key="11">
    <source>
        <dbReference type="ARBA" id="ARBA00023065"/>
    </source>
</evidence>
<evidence type="ECO:0000256" key="4">
    <source>
        <dbReference type="ARBA" id="ARBA00022539"/>
    </source>
</evidence>
<evidence type="ECO:0000256" key="13">
    <source>
        <dbReference type="ARBA" id="ARBA00039103"/>
    </source>
</evidence>
<dbReference type="NCBIfam" id="TIGR01512">
    <property type="entry name" value="ATPase-IB2_Cd"/>
    <property type="match status" value="1"/>
</dbReference>
<dbReference type="eggNOG" id="COG2217">
    <property type="taxonomic scope" value="Bacteria"/>
</dbReference>
<dbReference type="PRINTS" id="PR00119">
    <property type="entry name" value="CATATPASE"/>
</dbReference>
<proteinExistence type="inferred from homology"/>
<dbReference type="PANTHER" id="PTHR48085:SF5">
    <property type="entry name" value="CADMIUM_ZINC-TRANSPORTING ATPASE HMA4-RELATED"/>
    <property type="match status" value="1"/>
</dbReference>
<feature type="transmembrane region" description="Helical" evidence="15">
    <location>
        <begin position="107"/>
        <end position="124"/>
    </location>
</feature>
<dbReference type="NCBIfam" id="TIGR01494">
    <property type="entry name" value="ATPase_P-type"/>
    <property type="match status" value="1"/>
</dbReference>
<dbReference type="CDD" id="cd00371">
    <property type="entry name" value="HMA"/>
    <property type="match status" value="1"/>
</dbReference>
<keyword evidence="15" id="KW-1003">Cell membrane</keyword>
<dbReference type="InterPro" id="IPR051014">
    <property type="entry name" value="Cation_Transport_ATPase_IB"/>
</dbReference>
<evidence type="ECO:0000256" key="15">
    <source>
        <dbReference type="RuleBase" id="RU362081"/>
    </source>
</evidence>
<evidence type="ECO:0000256" key="2">
    <source>
        <dbReference type="ARBA" id="ARBA00006024"/>
    </source>
</evidence>
<dbReference type="EMBL" id="AJYB01000031">
    <property type="protein sequence ID" value="EIM06442.1"/>
    <property type="molecule type" value="Genomic_DNA"/>
</dbReference>
<evidence type="ECO:0000259" key="16">
    <source>
        <dbReference type="PROSITE" id="PS50846"/>
    </source>
</evidence>
<dbReference type="SUPFAM" id="SSF81653">
    <property type="entry name" value="Calcium ATPase, transduction domain A"/>
    <property type="match status" value="1"/>
</dbReference>
<comment type="catalytic activity">
    <reaction evidence="14">
        <text>Cd(2+)(in) + ATP + H2O = Cd(2+)(out) + ADP + phosphate + H(+)</text>
        <dbReference type="Rhea" id="RHEA:12132"/>
        <dbReference type="ChEBI" id="CHEBI:15377"/>
        <dbReference type="ChEBI" id="CHEBI:15378"/>
        <dbReference type="ChEBI" id="CHEBI:30616"/>
        <dbReference type="ChEBI" id="CHEBI:43474"/>
        <dbReference type="ChEBI" id="CHEBI:48775"/>
        <dbReference type="ChEBI" id="CHEBI:456216"/>
        <dbReference type="EC" id="7.2.2.21"/>
    </reaction>
</comment>
<dbReference type="GO" id="GO:0005524">
    <property type="term" value="F:ATP binding"/>
    <property type="evidence" value="ECO:0007669"/>
    <property type="project" value="UniProtKB-UniRule"/>
</dbReference>
<dbReference type="InterPro" id="IPR001757">
    <property type="entry name" value="P_typ_ATPase"/>
</dbReference>